<sequence>MLKCISYVTGAYTVMALQRDGTLHQYIIKSMAFKVNTSN</sequence>
<dbReference type="EMBL" id="GBXM01099732">
    <property type="protein sequence ID" value="JAH08845.1"/>
    <property type="molecule type" value="Transcribed_RNA"/>
</dbReference>
<protein>
    <submittedName>
        <fullName evidence="1">Uncharacterized protein</fullName>
    </submittedName>
</protein>
<evidence type="ECO:0000313" key="1">
    <source>
        <dbReference type="EMBL" id="JAH08845.1"/>
    </source>
</evidence>
<reference evidence="1" key="2">
    <citation type="journal article" date="2015" name="Fish Shellfish Immunol.">
        <title>Early steps in the European eel (Anguilla anguilla)-Vibrio vulnificus interaction in the gills: Role of the RtxA13 toxin.</title>
        <authorList>
            <person name="Callol A."/>
            <person name="Pajuelo D."/>
            <person name="Ebbesson L."/>
            <person name="Teles M."/>
            <person name="MacKenzie S."/>
            <person name="Amaro C."/>
        </authorList>
    </citation>
    <scope>NUCLEOTIDE SEQUENCE</scope>
</reference>
<accession>A0A0E9PXP7</accession>
<dbReference type="EMBL" id="GBXM01107586">
    <property type="protein sequence ID" value="JAH00991.1"/>
    <property type="molecule type" value="Transcribed_RNA"/>
</dbReference>
<organism evidence="1">
    <name type="scientific">Anguilla anguilla</name>
    <name type="common">European freshwater eel</name>
    <name type="synonym">Muraena anguilla</name>
    <dbReference type="NCBI Taxonomy" id="7936"/>
    <lineage>
        <taxon>Eukaryota</taxon>
        <taxon>Metazoa</taxon>
        <taxon>Chordata</taxon>
        <taxon>Craniata</taxon>
        <taxon>Vertebrata</taxon>
        <taxon>Euteleostomi</taxon>
        <taxon>Actinopterygii</taxon>
        <taxon>Neopterygii</taxon>
        <taxon>Teleostei</taxon>
        <taxon>Anguilliformes</taxon>
        <taxon>Anguillidae</taxon>
        <taxon>Anguilla</taxon>
    </lineage>
</organism>
<name>A0A0E9PXP7_ANGAN</name>
<dbReference type="AlphaFoldDB" id="A0A0E9PXP7"/>
<reference evidence="1" key="1">
    <citation type="submission" date="2014-11" db="EMBL/GenBank/DDBJ databases">
        <authorList>
            <person name="Amaro Gonzalez C."/>
        </authorList>
    </citation>
    <scope>NUCLEOTIDE SEQUENCE</scope>
</reference>
<proteinExistence type="predicted"/>